<organism evidence="2 3">
    <name type="scientific">Legionella massiliensis</name>
    <dbReference type="NCBI Taxonomy" id="1034943"/>
    <lineage>
        <taxon>Bacteria</taxon>
        <taxon>Pseudomonadati</taxon>
        <taxon>Pseudomonadota</taxon>
        <taxon>Gammaproteobacteria</taxon>
        <taxon>Legionellales</taxon>
        <taxon>Legionellaceae</taxon>
        <taxon>Legionella</taxon>
    </lineage>
</organism>
<dbReference type="EMBL" id="CCSB01000001">
    <property type="protein sequence ID" value="CDZ75812.1"/>
    <property type="molecule type" value="Genomic_DNA"/>
</dbReference>
<dbReference type="STRING" id="1034943.BN59_00071"/>
<accession>A0A078KS65</accession>
<dbReference type="AlphaFoldDB" id="A0A078KS65"/>
<gene>
    <name evidence="2" type="ORF">BN59_00071</name>
</gene>
<proteinExistence type="predicted"/>
<name>A0A078KS65_9GAMM</name>
<reference evidence="2 3" key="1">
    <citation type="submission" date="2014-06" db="EMBL/GenBank/DDBJ databases">
        <authorList>
            <person name="Urmite Genomes Urmite Genomes"/>
        </authorList>
    </citation>
    <scope>NUCLEOTIDE SEQUENCE [LARGE SCALE GENOMIC DNA]</scope>
</reference>
<protein>
    <submittedName>
        <fullName evidence="2">Uncharacterized protein</fullName>
    </submittedName>
</protein>
<sequence length="110" mass="12537">MARSKEETVKDLAPNYSKPKRQAQEEEIAVKQTIQKLAQKLSEPQDACSMLDSVPVEMIDNIAKKGQLTLVAEELDDSFLRSIEAQNNTPLSAMKRSKLKKTRFLLFNWN</sequence>
<feature type="region of interest" description="Disordered" evidence="1">
    <location>
        <begin position="1"/>
        <end position="24"/>
    </location>
</feature>
<dbReference type="Proteomes" id="UP000044071">
    <property type="component" value="Unassembled WGS sequence"/>
</dbReference>
<evidence type="ECO:0000256" key="1">
    <source>
        <dbReference type="SAM" id="MobiDB-lite"/>
    </source>
</evidence>
<dbReference type="RefSeq" id="WP_043872455.1">
    <property type="nucleotide sequence ID" value="NZ_CCVW01000001.1"/>
</dbReference>
<keyword evidence="3" id="KW-1185">Reference proteome</keyword>
<evidence type="ECO:0000313" key="3">
    <source>
        <dbReference type="Proteomes" id="UP000044071"/>
    </source>
</evidence>
<feature type="compositionally biased region" description="Basic and acidic residues" evidence="1">
    <location>
        <begin position="1"/>
        <end position="10"/>
    </location>
</feature>
<evidence type="ECO:0000313" key="2">
    <source>
        <dbReference type="EMBL" id="CDZ75812.1"/>
    </source>
</evidence>